<reference evidence="2" key="1">
    <citation type="journal article" date="2016" name="Nat. Commun.">
        <title>The Gonium pectorale genome demonstrates co-option of cell cycle regulation during the evolution of multicellularity.</title>
        <authorList>
            <person name="Hanschen E.R."/>
            <person name="Marriage T.N."/>
            <person name="Ferris P.J."/>
            <person name="Hamaji T."/>
            <person name="Toyoda A."/>
            <person name="Fujiyama A."/>
            <person name="Neme R."/>
            <person name="Noguchi H."/>
            <person name="Minakuchi Y."/>
            <person name="Suzuki M."/>
            <person name="Kawai-Toyooka H."/>
            <person name="Smith D.R."/>
            <person name="Sparks H."/>
            <person name="Anderson J."/>
            <person name="Bakaric R."/>
            <person name="Luria V."/>
            <person name="Karger A."/>
            <person name="Kirschner M.W."/>
            <person name="Durand P.M."/>
            <person name="Michod R.E."/>
            <person name="Nozaki H."/>
            <person name="Olson B.J."/>
        </authorList>
    </citation>
    <scope>NUCLEOTIDE SEQUENCE [LARGE SCALE GENOMIC DNA]</scope>
    <source>
        <strain evidence="2">NIES-2863</strain>
    </source>
</reference>
<dbReference type="AlphaFoldDB" id="A0A150GXZ9"/>
<evidence type="ECO:0000313" key="1">
    <source>
        <dbReference type="EMBL" id="KXZ54633.1"/>
    </source>
</evidence>
<dbReference type="OrthoDB" id="548967at2759"/>
<sequence length="251" mass="26330">MLSKGSQPSPLPAACLPSPATHGSPCQAITLSFKSGKTLSADKCSLVKASPVLRDVLSLKLPTSGVLEVGEDSEEAWGVVLGMLDLSAALPVELITWDNLKGVWQLADKYNMRIVHGFCATFLAVNVPCLSLDEPLSSPKNLLKAASMVEQYGGGVPEPGLVAGAVQRAMNCALSAMVQWPVGEGLHSVLPKLGPLVLDKSYASEVSSAVQAVVVERLLAGLCLRSGTCRYCYSSSGLYSCGTCCSCRKQN</sequence>
<dbReference type="Gene3D" id="3.30.710.10">
    <property type="entry name" value="Potassium Channel Kv1.1, Chain A"/>
    <property type="match status" value="1"/>
</dbReference>
<evidence type="ECO:0000313" key="2">
    <source>
        <dbReference type="Proteomes" id="UP000075714"/>
    </source>
</evidence>
<proteinExistence type="predicted"/>
<protein>
    <recommendedName>
        <fullName evidence="3">BTB domain-containing protein</fullName>
    </recommendedName>
</protein>
<evidence type="ECO:0008006" key="3">
    <source>
        <dbReference type="Google" id="ProtNLM"/>
    </source>
</evidence>
<gene>
    <name evidence="1" type="ORF">GPECTOR_4g698</name>
</gene>
<dbReference type="Proteomes" id="UP000075714">
    <property type="component" value="Unassembled WGS sequence"/>
</dbReference>
<keyword evidence="2" id="KW-1185">Reference proteome</keyword>
<accession>A0A150GXZ9</accession>
<name>A0A150GXZ9_GONPE</name>
<dbReference type="InterPro" id="IPR011333">
    <property type="entry name" value="SKP1/BTB/POZ_sf"/>
</dbReference>
<organism evidence="1 2">
    <name type="scientific">Gonium pectorale</name>
    <name type="common">Green alga</name>
    <dbReference type="NCBI Taxonomy" id="33097"/>
    <lineage>
        <taxon>Eukaryota</taxon>
        <taxon>Viridiplantae</taxon>
        <taxon>Chlorophyta</taxon>
        <taxon>core chlorophytes</taxon>
        <taxon>Chlorophyceae</taxon>
        <taxon>CS clade</taxon>
        <taxon>Chlamydomonadales</taxon>
        <taxon>Volvocaceae</taxon>
        <taxon>Gonium</taxon>
    </lineage>
</organism>
<comment type="caution">
    <text evidence="1">The sequence shown here is derived from an EMBL/GenBank/DDBJ whole genome shotgun (WGS) entry which is preliminary data.</text>
</comment>
<dbReference type="EMBL" id="LSYV01000005">
    <property type="protein sequence ID" value="KXZ54633.1"/>
    <property type="molecule type" value="Genomic_DNA"/>
</dbReference>